<gene>
    <name evidence="2 3" type="primary">rpiA</name>
    <name evidence="3" type="ORF">LHA26_14145</name>
</gene>
<name>A0ABY4X6B0_9SPHN</name>
<dbReference type="EC" id="5.3.1.6" evidence="2"/>
<comment type="subunit">
    <text evidence="2">Homodimer.</text>
</comment>
<dbReference type="InterPro" id="IPR037171">
    <property type="entry name" value="NagB/RpiA_transferase-like"/>
</dbReference>
<dbReference type="Gene3D" id="3.40.50.1360">
    <property type="match status" value="1"/>
</dbReference>
<sequence>MASLSPLIDQKRRAAEAAVAEIEPGMLVGLGTGSTAAFAIAALGRRVAGGLAVRAVATSLATEAAAVAAGIAMLDFADVAAVDLVIDGADEVDPALRAIKGAGGALLREKIVAESAGRMLCIIDDSKRVSQLGRGPLPVEVLPFARRFVTDRLAALGCEPVLRVRAGAPVLSDQGNLLIDCRFGPIDAPAALADQLAALPGVMGHGLFLREIDFLFCGGELRQERDR</sequence>
<dbReference type="Gene3D" id="3.30.70.260">
    <property type="match status" value="1"/>
</dbReference>
<dbReference type="PANTHER" id="PTHR11934:SF0">
    <property type="entry name" value="RIBOSE-5-PHOSPHATE ISOMERASE"/>
    <property type="match status" value="1"/>
</dbReference>
<evidence type="ECO:0000313" key="3">
    <source>
        <dbReference type="EMBL" id="USI72421.1"/>
    </source>
</evidence>
<organism evidence="3 4">
    <name type="scientific">Sphingomonas morindae</name>
    <dbReference type="NCBI Taxonomy" id="1541170"/>
    <lineage>
        <taxon>Bacteria</taxon>
        <taxon>Pseudomonadati</taxon>
        <taxon>Pseudomonadota</taxon>
        <taxon>Alphaproteobacteria</taxon>
        <taxon>Sphingomonadales</taxon>
        <taxon>Sphingomonadaceae</taxon>
        <taxon>Sphingomonas</taxon>
    </lineage>
</organism>
<proteinExistence type="inferred from homology"/>
<dbReference type="HAMAP" id="MF_00170">
    <property type="entry name" value="Rib_5P_isom_A"/>
    <property type="match status" value="1"/>
</dbReference>
<feature type="binding site" evidence="2">
    <location>
        <begin position="87"/>
        <end position="90"/>
    </location>
    <ligand>
        <name>substrate</name>
    </ligand>
</feature>
<evidence type="ECO:0000256" key="2">
    <source>
        <dbReference type="HAMAP-Rule" id="MF_00170"/>
    </source>
</evidence>
<evidence type="ECO:0000313" key="4">
    <source>
        <dbReference type="Proteomes" id="UP001056937"/>
    </source>
</evidence>
<keyword evidence="4" id="KW-1185">Reference proteome</keyword>
<feature type="binding site" evidence="2">
    <location>
        <position position="127"/>
    </location>
    <ligand>
        <name>substrate</name>
    </ligand>
</feature>
<feature type="binding site" evidence="2">
    <location>
        <begin position="32"/>
        <end position="35"/>
    </location>
    <ligand>
        <name>substrate</name>
    </ligand>
</feature>
<dbReference type="SUPFAM" id="SSF75445">
    <property type="entry name" value="D-ribose-5-phosphate isomerase (RpiA), lid domain"/>
    <property type="match status" value="1"/>
</dbReference>
<feature type="binding site" evidence="2">
    <location>
        <begin position="100"/>
        <end position="103"/>
    </location>
    <ligand>
        <name>substrate</name>
    </ligand>
</feature>
<comment type="catalytic activity">
    <reaction evidence="2">
        <text>aldehydo-D-ribose 5-phosphate = D-ribulose 5-phosphate</text>
        <dbReference type="Rhea" id="RHEA:14657"/>
        <dbReference type="ChEBI" id="CHEBI:58121"/>
        <dbReference type="ChEBI" id="CHEBI:58273"/>
        <dbReference type="EC" id="5.3.1.6"/>
    </reaction>
</comment>
<dbReference type="NCBIfam" id="TIGR00021">
    <property type="entry name" value="rpiA"/>
    <property type="match status" value="1"/>
</dbReference>
<reference evidence="3" key="1">
    <citation type="journal article" date="2022" name="Toxins">
        <title>Genomic Analysis of Sphingopyxis sp. USTB-05 for Biodegrading Cyanobacterial Hepatotoxins.</title>
        <authorList>
            <person name="Liu C."/>
            <person name="Xu Q."/>
            <person name="Zhao Z."/>
            <person name="Zhang H."/>
            <person name="Liu X."/>
            <person name="Yin C."/>
            <person name="Liu Y."/>
            <person name="Yan H."/>
        </authorList>
    </citation>
    <scope>NUCLEOTIDE SEQUENCE</scope>
    <source>
        <strain evidence="3">NBD5</strain>
    </source>
</reference>
<protein>
    <recommendedName>
        <fullName evidence="2">Ribose-5-phosphate isomerase A</fullName>
        <ecNumber evidence="2">5.3.1.6</ecNumber>
    </recommendedName>
    <alternativeName>
        <fullName evidence="2">Phosphoriboisomerase A</fullName>
        <shortName evidence="2">PRI</shortName>
    </alternativeName>
</protein>
<dbReference type="PANTHER" id="PTHR11934">
    <property type="entry name" value="RIBOSE-5-PHOSPHATE ISOMERASE"/>
    <property type="match status" value="1"/>
</dbReference>
<dbReference type="CDD" id="cd01398">
    <property type="entry name" value="RPI_A"/>
    <property type="match status" value="1"/>
</dbReference>
<dbReference type="NCBIfam" id="NF001924">
    <property type="entry name" value="PRK00702.1"/>
    <property type="match status" value="1"/>
</dbReference>
<dbReference type="EMBL" id="CP084930">
    <property type="protein sequence ID" value="USI72421.1"/>
    <property type="molecule type" value="Genomic_DNA"/>
</dbReference>
<feature type="active site" description="Proton acceptor" evidence="2">
    <location>
        <position position="109"/>
    </location>
</feature>
<comment type="function">
    <text evidence="2">Catalyzes the reversible conversion of ribose-5-phosphate to ribulose 5-phosphate.</text>
</comment>
<comment type="pathway">
    <text evidence="2">Carbohydrate degradation; pentose phosphate pathway; D-ribose 5-phosphate from D-ribulose 5-phosphate (non-oxidative stage): step 1/1.</text>
</comment>
<dbReference type="GO" id="GO:0004751">
    <property type="term" value="F:ribose-5-phosphate isomerase activity"/>
    <property type="evidence" value="ECO:0007669"/>
    <property type="project" value="UniProtKB-EC"/>
</dbReference>
<dbReference type="InterPro" id="IPR020672">
    <property type="entry name" value="Ribose5P_isomerase_typA_subgr"/>
</dbReference>
<dbReference type="Proteomes" id="UP001056937">
    <property type="component" value="Chromosome 1"/>
</dbReference>
<accession>A0ABY4X6B0</accession>
<evidence type="ECO:0000256" key="1">
    <source>
        <dbReference type="ARBA" id="ARBA00023235"/>
    </source>
</evidence>
<comment type="similarity">
    <text evidence="2">Belongs to the ribose 5-phosphate isomerase family.</text>
</comment>
<dbReference type="RefSeq" id="WP_252166230.1">
    <property type="nucleotide sequence ID" value="NZ_CP084930.1"/>
</dbReference>
<dbReference type="InterPro" id="IPR004788">
    <property type="entry name" value="Ribose5P_isomerase_type_A"/>
</dbReference>
<keyword evidence="1 2" id="KW-0413">Isomerase</keyword>
<dbReference type="SUPFAM" id="SSF100950">
    <property type="entry name" value="NagB/RpiA/CoA transferase-like"/>
    <property type="match status" value="1"/>
</dbReference>
<dbReference type="Pfam" id="PF06026">
    <property type="entry name" value="Rib_5-P_isom_A"/>
    <property type="match status" value="1"/>
</dbReference>